<evidence type="ECO:0008006" key="3">
    <source>
        <dbReference type="Google" id="ProtNLM"/>
    </source>
</evidence>
<evidence type="ECO:0000313" key="1">
    <source>
        <dbReference type="EMBL" id="MBZ0057135.1"/>
    </source>
</evidence>
<organism evidence="1 2">
    <name type="scientific">Leclercia barmai</name>
    <dbReference type="NCBI Taxonomy" id="2785629"/>
    <lineage>
        <taxon>Bacteria</taxon>
        <taxon>Pseudomonadati</taxon>
        <taxon>Pseudomonadota</taxon>
        <taxon>Gammaproteobacteria</taxon>
        <taxon>Enterobacterales</taxon>
        <taxon>Enterobacteriaceae</taxon>
        <taxon>Leclercia</taxon>
    </lineage>
</organism>
<accession>A0ABS7RS33</accession>
<dbReference type="Proteomes" id="UP000706580">
    <property type="component" value="Unassembled WGS sequence"/>
</dbReference>
<reference evidence="1 2" key="1">
    <citation type="submission" date="2020-11" db="EMBL/GenBank/DDBJ databases">
        <title>Draft Genome of Enterobacter sp. strain EMC7.</title>
        <authorList>
            <person name="Barman P."/>
            <person name="Sinha S."/>
            <person name="Sen S."/>
            <person name="Chakraborty R."/>
        </authorList>
    </citation>
    <scope>NUCLEOTIDE SEQUENCE [LARGE SCALE GENOMIC DNA]</scope>
    <source>
        <strain evidence="1 2">EMC7</strain>
    </source>
</reference>
<protein>
    <recommendedName>
        <fullName evidence="3">Phage protein</fullName>
    </recommendedName>
</protein>
<dbReference type="RefSeq" id="WP_223074052.1">
    <property type="nucleotide sequence ID" value="NZ_JADMNK010000002.1"/>
</dbReference>
<name>A0ABS7RS33_9ENTR</name>
<evidence type="ECO:0000313" key="2">
    <source>
        <dbReference type="Proteomes" id="UP000706580"/>
    </source>
</evidence>
<comment type="caution">
    <text evidence="1">The sequence shown here is derived from an EMBL/GenBank/DDBJ whole genome shotgun (WGS) entry which is preliminary data.</text>
</comment>
<gene>
    <name evidence="1" type="ORF">ITX56_04785</name>
</gene>
<keyword evidence="2" id="KW-1185">Reference proteome</keyword>
<dbReference type="EMBL" id="JADMNK010000002">
    <property type="protein sequence ID" value="MBZ0057135.1"/>
    <property type="molecule type" value="Genomic_DNA"/>
</dbReference>
<proteinExistence type="predicted"/>
<sequence length="88" mass="9810">MAKKLTKKEQAWIDELQAVLDRCPSPEKIGYYTIGDNNIFLYDLRRENEIQHALDSRAAGEWGTAAVYVGADFDETIDFPSAVLSTAG</sequence>